<feature type="compositionally biased region" description="Pro residues" evidence="1">
    <location>
        <begin position="107"/>
        <end position="119"/>
    </location>
</feature>
<protein>
    <submittedName>
        <fullName evidence="2">Uncharacterized protein</fullName>
    </submittedName>
</protein>
<feature type="region of interest" description="Disordered" evidence="1">
    <location>
        <begin position="89"/>
        <end position="119"/>
    </location>
</feature>
<name>A0A9N7TLW0_PLEPL</name>
<evidence type="ECO:0000256" key="1">
    <source>
        <dbReference type="SAM" id="MobiDB-lite"/>
    </source>
</evidence>
<sequence length="119" mass="13277">MSAEHISIKASCMKECIVMKKAKRWSRGRREIHLHGNEPDFFSPDQLGAARSHGIQLRLDTCPRLFGSMEAELRVSHLVSPIWIDRRSLCPQQDDESGTRPSGSTAPPHPPPPTPQQAS</sequence>
<dbReference type="AlphaFoldDB" id="A0A9N7TLW0"/>
<accession>A0A9N7TLW0</accession>
<dbReference type="Proteomes" id="UP001153269">
    <property type="component" value="Unassembled WGS sequence"/>
</dbReference>
<dbReference type="EMBL" id="CADEAL010000154">
    <property type="protein sequence ID" value="CAB1415372.1"/>
    <property type="molecule type" value="Genomic_DNA"/>
</dbReference>
<proteinExistence type="predicted"/>
<reference evidence="2" key="1">
    <citation type="submission" date="2020-03" db="EMBL/GenBank/DDBJ databases">
        <authorList>
            <person name="Weist P."/>
        </authorList>
    </citation>
    <scope>NUCLEOTIDE SEQUENCE</scope>
</reference>
<organism evidence="2 3">
    <name type="scientific">Pleuronectes platessa</name>
    <name type="common">European plaice</name>
    <dbReference type="NCBI Taxonomy" id="8262"/>
    <lineage>
        <taxon>Eukaryota</taxon>
        <taxon>Metazoa</taxon>
        <taxon>Chordata</taxon>
        <taxon>Craniata</taxon>
        <taxon>Vertebrata</taxon>
        <taxon>Euteleostomi</taxon>
        <taxon>Actinopterygii</taxon>
        <taxon>Neopterygii</taxon>
        <taxon>Teleostei</taxon>
        <taxon>Neoteleostei</taxon>
        <taxon>Acanthomorphata</taxon>
        <taxon>Carangaria</taxon>
        <taxon>Pleuronectiformes</taxon>
        <taxon>Pleuronectoidei</taxon>
        <taxon>Pleuronectidae</taxon>
        <taxon>Pleuronectes</taxon>
    </lineage>
</organism>
<comment type="caution">
    <text evidence="2">The sequence shown here is derived from an EMBL/GenBank/DDBJ whole genome shotgun (WGS) entry which is preliminary data.</text>
</comment>
<keyword evidence="3" id="KW-1185">Reference proteome</keyword>
<gene>
    <name evidence="2" type="ORF">PLEPLA_LOCUS3088</name>
</gene>
<evidence type="ECO:0000313" key="3">
    <source>
        <dbReference type="Proteomes" id="UP001153269"/>
    </source>
</evidence>
<evidence type="ECO:0000313" key="2">
    <source>
        <dbReference type="EMBL" id="CAB1415372.1"/>
    </source>
</evidence>